<organism evidence="1 2">
    <name type="scientific">Litomosoides sigmodontis</name>
    <name type="common">Filarial nematode worm</name>
    <dbReference type="NCBI Taxonomy" id="42156"/>
    <lineage>
        <taxon>Eukaryota</taxon>
        <taxon>Metazoa</taxon>
        <taxon>Ecdysozoa</taxon>
        <taxon>Nematoda</taxon>
        <taxon>Chromadorea</taxon>
        <taxon>Rhabditida</taxon>
        <taxon>Spirurina</taxon>
        <taxon>Spiruromorpha</taxon>
        <taxon>Filarioidea</taxon>
        <taxon>Onchocercidae</taxon>
        <taxon>Litomosoides</taxon>
    </lineage>
</organism>
<dbReference type="EMBL" id="UYRX01000032">
    <property type="protein sequence ID" value="VDK70211.1"/>
    <property type="molecule type" value="Genomic_DNA"/>
</dbReference>
<dbReference type="Proteomes" id="UP000277928">
    <property type="component" value="Unassembled WGS sequence"/>
</dbReference>
<name>A0A3P6U112_LITSI</name>
<proteinExistence type="predicted"/>
<accession>A0A3P6U112</accession>
<reference evidence="1 2" key="1">
    <citation type="submission" date="2018-08" db="EMBL/GenBank/DDBJ databases">
        <authorList>
            <person name="Laetsch R D."/>
            <person name="Stevens L."/>
            <person name="Kumar S."/>
            <person name="Blaxter L. M."/>
        </authorList>
    </citation>
    <scope>NUCLEOTIDE SEQUENCE [LARGE SCALE GENOMIC DNA]</scope>
</reference>
<evidence type="ECO:0000313" key="2">
    <source>
        <dbReference type="Proteomes" id="UP000277928"/>
    </source>
</evidence>
<protein>
    <submittedName>
        <fullName evidence="1">Uncharacterized protein</fullName>
    </submittedName>
</protein>
<sequence length="89" mass="10683">MMLHFGFNTYITCGIVNTYKLLVFMNQFHWPCKSVVVSFLWIPEIQNNFQIIDLCAKCFSCVDRFSPRFSFNQSRFIVFFFVKLLDKNF</sequence>
<evidence type="ECO:0000313" key="1">
    <source>
        <dbReference type="EMBL" id="VDK70211.1"/>
    </source>
</evidence>
<gene>
    <name evidence="1" type="ORF">NLS_LOCUS1022</name>
</gene>
<keyword evidence="2" id="KW-1185">Reference proteome</keyword>
<dbReference type="AlphaFoldDB" id="A0A3P6U112"/>